<dbReference type="PANTHER" id="PTHR22576">
    <property type="entry name" value="MUCOSA ASSOCIATED LYMPHOID TISSUE LYMPHOMA TRANSLOCATION PROTEIN 1/PARACASPASE"/>
    <property type="match status" value="1"/>
</dbReference>
<dbReference type="EMBL" id="CAJOBJ010003928">
    <property type="protein sequence ID" value="CAF3982943.1"/>
    <property type="molecule type" value="Genomic_DNA"/>
</dbReference>
<dbReference type="GO" id="GO:0004197">
    <property type="term" value="F:cysteine-type endopeptidase activity"/>
    <property type="evidence" value="ECO:0007669"/>
    <property type="project" value="InterPro"/>
</dbReference>
<dbReference type="Proteomes" id="UP000663855">
    <property type="component" value="Unassembled WGS sequence"/>
</dbReference>
<feature type="domain" description="Caspase family p20" evidence="3">
    <location>
        <begin position="11"/>
        <end position="86"/>
    </location>
</feature>
<dbReference type="GO" id="GO:0006508">
    <property type="term" value="P:proteolysis"/>
    <property type="evidence" value="ECO:0007669"/>
    <property type="project" value="InterPro"/>
</dbReference>
<evidence type="ECO:0000313" key="7">
    <source>
        <dbReference type="EMBL" id="CAF3982943.1"/>
    </source>
</evidence>
<dbReference type="PROSITE" id="PS50208">
    <property type="entry name" value="CASPASE_P20"/>
    <property type="match status" value="1"/>
</dbReference>
<dbReference type="Proteomes" id="UP000681967">
    <property type="component" value="Unassembled WGS sequence"/>
</dbReference>
<dbReference type="Pfam" id="PF00656">
    <property type="entry name" value="Peptidase_C14"/>
    <property type="match status" value="1"/>
</dbReference>
<dbReference type="AlphaFoldDB" id="A0A816B0A1"/>
<dbReference type="InterPro" id="IPR029030">
    <property type="entry name" value="Caspase-like_dom_sf"/>
</dbReference>
<dbReference type="EMBL" id="CAJNOV010005872">
    <property type="protein sequence ID" value="CAF1228806.1"/>
    <property type="molecule type" value="Genomic_DNA"/>
</dbReference>
<feature type="repeat" description="NHL" evidence="2">
    <location>
        <begin position="463"/>
        <end position="494"/>
    </location>
</feature>
<dbReference type="EMBL" id="CAJNOW010011945">
    <property type="protein sequence ID" value="CAF1604555.1"/>
    <property type="molecule type" value="Genomic_DNA"/>
</dbReference>
<evidence type="ECO:0000313" key="5">
    <source>
        <dbReference type="EMBL" id="CAF1604555.1"/>
    </source>
</evidence>
<evidence type="ECO:0000259" key="3">
    <source>
        <dbReference type="PROSITE" id="PS50208"/>
    </source>
</evidence>
<protein>
    <recommendedName>
        <fullName evidence="3">Caspase family p20 domain-containing protein</fullName>
    </recommendedName>
</protein>
<gene>
    <name evidence="6" type="ORF">BYL167_LOCUS4536</name>
    <name evidence="4" type="ORF">CJN711_LOCUS13389</name>
    <name evidence="7" type="ORF">GIL414_LOCUS10780</name>
    <name evidence="5" type="ORF">KQP761_LOCUS22665</name>
</gene>
<organism evidence="5 8">
    <name type="scientific">Rotaria magnacalcarata</name>
    <dbReference type="NCBI Taxonomy" id="392030"/>
    <lineage>
        <taxon>Eukaryota</taxon>
        <taxon>Metazoa</taxon>
        <taxon>Spiralia</taxon>
        <taxon>Gnathifera</taxon>
        <taxon>Rotifera</taxon>
        <taxon>Eurotatoria</taxon>
        <taxon>Bdelloidea</taxon>
        <taxon>Philodinida</taxon>
        <taxon>Philodinidae</taxon>
        <taxon>Rotaria</taxon>
    </lineage>
</organism>
<dbReference type="InterPro" id="IPR001309">
    <property type="entry name" value="Pept_C14_p20"/>
</dbReference>
<dbReference type="CDD" id="cd05819">
    <property type="entry name" value="NHL"/>
    <property type="match status" value="1"/>
</dbReference>
<dbReference type="EMBL" id="CAJOBH010000968">
    <property type="protein sequence ID" value="CAF3828135.1"/>
    <property type="molecule type" value="Genomic_DNA"/>
</dbReference>
<evidence type="ECO:0000313" key="4">
    <source>
        <dbReference type="EMBL" id="CAF1228806.1"/>
    </source>
</evidence>
<evidence type="ECO:0000256" key="1">
    <source>
        <dbReference type="ARBA" id="ARBA00022737"/>
    </source>
</evidence>
<dbReference type="InterPro" id="IPR052039">
    <property type="entry name" value="Caspase-related_regulators"/>
</dbReference>
<dbReference type="InterPro" id="IPR001258">
    <property type="entry name" value="NHL_repeat"/>
</dbReference>
<dbReference type="SUPFAM" id="SSF101898">
    <property type="entry name" value="NHL repeat"/>
    <property type="match status" value="1"/>
</dbReference>
<evidence type="ECO:0000256" key="2">
    <source>
        <dbReference type="PROSITE-ProRule" id="PRU00504"/>
    </source>
</evidence>
<dbReference type="Proteomes" id="UP000663834">
    <property type="component" value="Unassembled WGS sequence"/>
</dbReference>
<dbReference type="Gene3D" id="2.40.10.500">
    <property type="match status" value="1"/>
</dbReference>
<evidence type="ECO:0000313" key="6">
    <source>
        <dbReference type="EMBL" id="CAF3828135.1"/>
    </source>
</evidence>
<feature type="repeat" description="NHL" evidence="2">
    <location>
        <begin position="520"/>
        <end position="551"/>
    </location>
</feature>
<dbReference type="Pfam" id="PF01436">
    <property type="entry name" value="NHL"/>
    <property type="match status" value="2"/>
</dbReference>
<name>A0A816B0A1_9BILA</name>
<accession>A0A816B0A1</accession>
<reference evidence="5" key="1">
    <citation type="submission" date="2021-02" db="EMBL/GenBank/DDBJ databases">
        <authorList>
            <person name="Nowell W R."/>
        </authorList>
    </citation>
    <scope>NUCLEOTIDE SEQUENCE</scope>
</reference>
<dbReference type="InterPro" id="IPR011042">
    <property type="entry name" value="6-blade_b-propeller_TolB-like"/>
</dbReference>
<dbReference type="Gene3D" id="2.120.10.30">
    <property type="entry name" value="TolB, C-terminal domain"/>
    <property type="match status" value="2"/>
</dbReference>
<dbReference type="Proteomes" id="UP000681720">
    <property type="component" value="Unassembled WGS sequence"/>
</dbReference>
<keyword evidence="1" id="KW-0677">Repeat</keyword>
<dbReference type="PROSITE" id="PS51125">
    <property type="entry name" value="NHL"/>
    <property type="match status" value="2"/>
</dbReference>
<dbReference type="Gene3D" id="3.40.50.1460">
    <property type="match status" value="1"/>
</dbReference>
<evidence type="ECO:0000313" key="8">
    <source>
        <dbReference type="Proteomes" id="UP000663834"/>
    </source>
</evidence>
<dbReference type="SUPFAM" id="SSF52129">
    <property type="entry name" value="Caspase-like"/>
    <property type="match status" value="1"/>
</dbReference>
<dbReference type="InterPro" id="IPR011600">
    <property type="entry name" value="Pept_C14_caspase"/>
</dbReference>
<dbReference type="OrthoDB" id="417046at2759"/>
<proteinExistence type="predicted"/>
<comment type="caution">
    <text evidence="5">The sequence shown here is derived from an EMBL/GenBank/DDBJ whole genome shotgun (WGS) entry which is preliminary data.</text>
</comment>
<sequence>MAAAQITAFPRRKLALIIGNDNYSTTYNKLDDSVKNAKNMRNLLKQIAFDVTMHTNIDANMMELIKKFCEQIDNGDLVLFYFSGHGCQVNGENYLIPIDDSKIEAGNDVEDIGILVKNILKRLIEKNPSYATITIFDCCVPYKLQNPTSSTPMVEDQTLGEIMPISGAFVQLICTAKQTVRTDQATNTNNVFNKHLIRTLTRKDVDITNIFQDIAMDVHQESNQTRQILFMHGLLSDGKIFLNKVSKTIPNVPKDAKWKCYAKTVAGGGRCSSTSKRLYCPKGIHVNKYQYIYIADSLNHRVMKFTRGTNIPRRIISRNISGYGPERLCEPSNIIYDYQSKSFIISDYHNQRVLRWCQPNNTCKETILEGSDYFGLAMDDEGFLYVSDTRQHEVKRYRPGDHDGIVVAGGNGQGDHPNQLDHPTYIFIGPDRSVYVSDTWNDRVVRWDKGAIDGVTVAGGQGKGKDRSQLNHPTGLIVDQFGTIYVADYWNHRVMRWYRGASHGKRIVGHRLLSGYKADQLNGPEGLAFDRYGNLYVADSNNHRIQRFRIEAD</sequence>
<dbReference type="PANTHER" id="PTHR22576:SF37">
    <property type="entry name" value="MUCOSA-ASSOCIATED LYMPHOID TISSUE LYMPHOMA TRANSLOCATION PROTEIN 1"/>
    <property type="match status" value="1"/>
</dbReference>